<gene>
    <name evidence="1" type="ORF">ACFPIH_19930</name>
</gene>
<comment type="caution">
    <text evidence="1">The sequence shown here is derived from an EMBL/GenBank/DDBJ whole genome shotgun (WGS) entry which is preliminary data.</text>
</comment>
<dbReference type="EMBL" id="JBHSFK010000012">
    <property type="protein sequence ID" value="MFC4501772.1"/>
    <property type="molecule type" value="Genomic_DNA"/>
</dbReference>
<accession>A0ABV9APK0</accession>
<organism evidence="1 2">
    <name type="scientific">Streptomyces vulcanius</name>
    <dbReference type="NCBI Taxonomy" id="1441876"/>
    <lineage>
        <taxon>Bacteria</taxon>
        <taxon>Bacillati</taxon>
        <taxon>Actinomycetota</taxon>
        <taxon>Actinomycetes</taxon>
        <taxon>Kitasatosporales</taxon>
        <taxon>Streptomycetaceae</taxon>
        <taxon>Streptomyces</taxon>
    </lineage>
</organism>
<dbReference type="RefSeq" id="WP_381173708.1">
    <property type="nucleotide sequence ID" value="NZ_JBHSFK010000012.1"/>
</dbReference>
<evidence type="ECO:0000313" key="2">
    <source>
        <dbReference type="Proteomes" id="UP001595839"/>
    </source>
</evidence>
<keyword evidence="2" id="KW-1185">Reference proteome</keyword>
<evidence type="ECO:0000313" key="1">
    <source>
        <dbReference type="EMBL" id="MFC4501772.1"/>
    </source>
</evidence>
<dbReference type="Proteomes" id="UP001595839">
    <property type="component" value="Unassembled WGS sequence"/>
</dbReference>
<protein>
    <submittedName>
        <fullName evidence="1">Uncharacterized protein</fullName>
    </submittedName>
</protein>
<reference evidence="2" key="1">
    <citation type="journal article" date="2019" name="Int. J. Syst. Evol. Microbiol.">
        <title>The Global Catalogue of Microorganisms (GCM) 10K type strain sequencing project: providing services to taxonomists for standard genome sequencing and annotation.</title>
        <authorList>
            <consortium name="The Broad Institute Genomics Platform"/>
            <consortium name="The Broad Institute Genome Sequencing Center for Infectious Disease"/>
            <person name="Wu L."/>
            <person name="Ma J."/>
        </authorList>
    </citation>
    <scope>NUCLEOTIDE SEQUENCE [LARGE SCALE GENOMIC DNA]</scope>
    <source>
        <strain evidence="2">CGMCC 4.7177</strain>
    </source>
</reference>
<sequence>MVEWRQGGYDGVFYLGKEGTEEYGGYVVRIQGDPLPEKWFAYERDTRKGEHVWVAAAPTREAAQTAVRGEFLCEVWRNKETGHCPYPGAVVRSKVYQGERLRLVLCGEHSAVMKGWETDHVTDYRCEFGLIPDTGIYGDRVVPPLDYPTIQECAYDATTMTERNMWIALGRVVHPLAELHYWRAHYARYPLDLNERSCIDARGQWKRAQEHAEGMYEVYMREDHGQENAALPLDLLRLIEREAVEYLNSKTEKRTVQCAACSGEIVITKEQWERENSVPCTRCPDGGVDLIHARGHSNA</sequence>
<name>A0ABV9APK0_9ACTN</name>
<proteinExistence type="predicted"/>